<dbReference type="OrthoDB" id="9803887at2"/>
<evidence type="ECO:0000256" key="2">
    <source>
        <dbReference type="ARBA" id="ARBA00008667"/>
    </source>
</evidence>
<dbReference type="FunFam" id="3.90.1150.10:FF:000008">
    <property type="entry name" value="Cystathionine gamma-synthase"/>
    <property type="match status" value="1"/>
</dbReference>
<evidence type="ECO:0000256" key="8">
    <source>
        <dbReference type="ARBA" id="ARBA00047199"/>
    </source>
</evidence>
<dbReference type="SUPFAM" id="SSF53383">
    <property type="entry name" value="PLP-dependent transferases"/>
    <property type="match status" value="1"/>
</dbReference>
<evidence type="ECO:0000313" key="14">
    <source>
        <dbReference type="Proteomes" id="UP000215509"/>
    </source>
</evidence>
<dbReference type="PIRSF" id="PIRSF001434">
    <property type="entry name" value="CGS"/>
    <property type="match status" value="1"/>
</dbReference>
<evidence type="ECO:0000256" key="10">
    <source>
        <dbReference type="ARBA" id="ARBA00052699"/>
    </source>
</evidence>
<dbReference type="Proteomes" id="UP000215509">
    <property type="component" value="Unassembled WGS sequence"/>
</dbReference>
<dbReference type="Gene3D" id="3.40.640.10">
    <property type="entry name" value="Type I PLP-dependent aspartate aminotransferase-like (Major domain)"/>
    <property type="match status" value="1"/>
</dbReference>
<evidence type="ECO:0000256" key="9">
    <source>
        <dbReference type="ARBA" id="ARBA00048780"/>
    </source>
</evidence>
<dbReference type="InterPro" id="IPR054542">
    <property type="entry name" value="Cys_met_metab_PP"/>
</dbReference>
<dbReference type="InterPro" id="IPR000277">
    <property type="entry name" value="Cys/Met-Metab_PyrdxlP-dep_enz"/>
</dbReference>
<comment type="cofactor">
    <cofactor evidence="1 12">
        <name>pyridoxal 5'-phosphate</name>
        <dbReference type="ChEBI" id="CHEBI:597326"/>
    </cofactor>
</comment>
<dbReference type="Gene3D" id="3.90.1150.10">
    <property type="entry name" value="Aspartate Aminotransferase, domain 1"/>
    <property type="match status" value="1"/>
</dbReference>
<keyword evidence="14" id="KW-1185">Reference proteome</keyword>
<dbReference type="RefSeq" id="WP_094015793.1">
    <property type="nucleotide sequence ID" value="NZ_NMQW01000022.1"/>
</dbReference>
<protein>
    <recommendedName>
        <fullName evidence="4">L-methionine gamma-lyase</fullName>
        <ecNumber evidence="3">4.4.1.11</ecNumber>
        <ecNumber evidence="7">4.4.1.2</ecNumber>
    </recommendedName>
    <alternativeName>
        <fullName evidence="8">Homocysteine desulfhydrase</fullName>
    </alternativeName>
</protein>
<dbReference type="InterPro" id="IPR015422">
    <property type="entry name" value="PyrdxlP-dep_Trfase_small"/>
</dbReference>
<dbReference type="PANTHER" id="PTHR11808">
    <property type="entry name" value="TRANS-SULFURATION ENZYME FAMILY MEMBER"/>
    <property type="match status" value="1"/>
</dbReference>
<dbReference type="GO" id="GO:0019346">
    <property type="term" value="P:transsulfuration"/>
    <property type="evidence" value="ECO:0007669"/>
    <property type="project" value="InterPro"/>
</dbReference>
<evidence type="ECO:0000256" key="4">
    <source>
        <dbReference type="ARBA" id="ARBA00019040"/>
    </source>
</evidence>
<evidence type="ECO:0000256" key="6">
    <source>
        <dbReference type="ARBA" id="ARBA00023239"/>
    </source>
</evidence>
<comment type="catalytic activity">
    <reaction evidence="9">
        <text>L-homocysteine + H2O = 2-oxobutanoate + hydrogen sulfide + NH4(+) + H(+)</text>
        <dbReference type="Rhea" id="RHEA:14501"/>
        <dbReference type="ChEBI" id="CHEBI:15377"/>
        <dbReference type="ChEBI" id="CHEBI:15378"/>
        <dbReference type="ChEBI" id="CHEBI:16763"/>
        <dbReference type="ChEBI" id="CHEBI:28938"/>
        <dbReference type="ChEBI" id="CHEBI:29919"/>
        <dbReference type="ChEBI" id="CHEBI:58199"/>
        <dbReference type="EC" id="4.4.1.2"/>
    </reaction>
    <physiologicalReaction direction="left-to-right" evidence="9">
        <dbReference type="Rhea" id="RHEA:14502"/>
    </physiologicalReaction>
</comment>
<evidence type="ECO:0000256" key="1">
    <source>
        <dbReference type="ARBA" id="ARBA00001933"/>
    </source>
</evidence>
<gene>
    <name evidence="13" type="ORF">CF651_15595</name>
</gene>
<evidence type="ECO:0000256" key="7">
    <source>
        <dbReference type="ARBA" id="ARBA00047175"/>
    </source>
</evidence>
<keyword evidence="5 11" id="KW-0663">Pyridoxal phosphate</keyword>
<comment type="caution">
    <text evidence="13">The sequence shown here is derived from an EMBL/GenBank/DDBJ whole genome shotgun (WGS) entry which is preliminary data.</text>
</comment>
<dbReference type="GO" id="GO:0047982">
    <property type="term" value="F:homocysteine desulfhydrase activity"/>
    <property type="evidence" value="ECO:0007669"/>
    <property type="project" value="UniProtKB-EC"/>
</dbReference>
<organism evidence="13 14">
    <name type="scientific">Paenibacillus rigui</name>
    <dbReference type="NCBI Taxonomy" id="554312"/>
    <lineage>
        <taxon>Bacteria</taxon>
        <taxon>Bacillati</taxon>
        <taxon>Bacillota</taxon>
        <taxon>Bacilli</taxon>
        <taxon>Bacillales</taxon>
        <taxon>Paenibacillaceae</taxon>
        <taxon>Paenibacillus</taxon>
    </lineage>
</organism>
<reference evidence="13 14" key="1">
    <citation type="submission" date="2017-07" db="EMBL/GenBank/DDBJ databases">
        <title>Genome sequencing and assembly of Paenibacillus rigui.</title>
        <authorList>
            <person name="Mayilraj S."/>
        </authorList>
    </citation>
    <scope>NUCLEOTIDE SEQUENCE [LARGE SCALE GENOMIC DNA]</scope>
    <source>
        <strain evidence="13 14">JCM 16352</strain>
    </source>
</reference>
<dbReference type="Pfam" id="PF01053">
    <property type="entry name" value="Cys_Met_Meta_PP"/>
    <property type="match status" value="1"/>
</dbReference>
<accession>A0A229UPT7</accession>
<evidence type="ECO:0000256" key="11">
    <source>
        <dbReference type="PIRSR" id="PIRSR001434-2"/>
    </source>
</evidence>
<dbReference type="InterPro" id="IPR015421">
    <property type="entry name" value="PyrdxlP-dep_Trfase_major"/>
</dbReference>
<dbReference type="EMBL" id="NMQW01000022">
    <property type="protein sequence ID" value="OXM85432.1"/>
    <property type="molecule type" value="Genomic_DNA"/>
</dbReference>
<dbReference type="InterPro" id="IPR015424">
    <property type="entry name" value="PyrdxlP-dep_Trfase"/>
</dbReference>
<keyword evidence="6 13" id="KW-0456">Lyase</keyword>
<comment type="catalytic activity">
    <reaction evidence="10">
        <text>L-methionine + H2O = methanethiol + 2-oxobutanoate + NH4(+)</text>
        <dbReference type="Rhea" id="RHEA:23800"/>
        <dbReference type="ChEBI" id="CHEBI:15377"/>
        <dbReference type="ChEBI" id="CHEBI:16007"/>
        <dbReference type="ChEBI" id="CHEBI:16763"/>
        <dbReference type="ChEBI" id="CHEBI:28938"/>
        <dbReference type="ChEBI" id="CHEBI:57844"/>
        <dbReference type="EC" id="4.4.1.11"/>
    </reaction>
    <physiologicalReaction direction="left-to-right" evidence="10">
        <dbReference type="Rhea" id="RHEA:23801"/>
    </physiologicalReaction>
</comment>
<sequence>MKQGWGFDTAAVHAAQKPDDKTGAISQSIVPAVAYAFPDAETAAAVVAGCQEGTYYGRYGNPTTRTLEQKIAQLENGEDSIGLSSGMAAISSALLAFLQHGDHVLVTRDVYGGTYNFITLLAPRFGITFDFVDCTDAEQVRAAIKENTKAIYVETPSNPRLTVLDLTMLSSIAKERRLPLIVDNTFMSPYLQQPLELGADVVVHSATKYLNGHGDVLAGFVVGKKEVIDFIRKRIAGDLGQNLNAWESFLILRGLKTIGIRMRTHCDNAMKVAAYLQGHPGVAQVYYPGLPAHPQHELARKQMRGMGGIVSFEIKGGMEAGKAFINRLKLAMISFSLGDPETLVQHPASMTHFSIPEQERQQFGITDGLIRLSVGLEDAADIIADLEQALLPGPDGAIRNDAEQVKSGH</sequence>
<comment type="similarity">
    <text evidence="2">Belongs to the trans-sulfuration enzymes family. L-methionine gamma-lyase subfamily.</text>
</comment>
<dbReference type="GO" id="GO:0005737">
    <property type="term" value="C:cytoplasm"/>
    <property type="evidence" value="ECO:0007669"/>
    <property type="project" value="TreeGrafter"/>
</dbReference>
<dbReference type="FunFam" id="3.40.640.10:FF:000046">
    <property type="entry name" value="Cystathionine gamma-lyase"/>
    <property type="match status" value="1"/>
</dbReference>
<dbReference type="CDD" id="cd00614">
    <property type="entry name" value="CGS_like"/>
    <property type="match status" value="1"/>
</dbReference>
<evidence type="ECO:0000256" key="12">
    <source>
        <dbReference type="RuleBase" id="RU362118"/>
    </source>
</evidence>
<evidence type="ECO:0000313" key="13">
    <source>
        <dbReference type="EMBL" id="OXM85432.1"/>
    </source>
</evidence>
<dbReference type="PANTHER" id="PTHR11808:SF80">
    <property type="entry name" value="CYSTATHIONINE GAMMA-LYASE"/>
    <property type="match status" value="1"/>
</dbReference>
<evidence type="ECO:0000256" key="5">
    <source>
        <dbReference type="ARBA" id="ARBA00022898"/>
    </source>
</evidence>
<proteinExistence type="inferred from homology"/>
<dbReference type="GO" id="GO:0018826">
    <property type="term" value="F:methionine gamma-lyase activity"/>
    <property type="evidence" value="ECO:0007669"/>
    <property type="project" value="UniProtKB-EC"/>
</dbReference>
<dbReference type="GO" id="GO:0030170">
    <property type="term" value="F:pyridoxal phosphate binding"/>
    <property type="evidence" value="ECO:0007669"/>
    <property type="project" value="InterPro"/>
</dbReference>
<name>A0A229UPT7_9BACL</name>
<dbReference type="AlphaFoldDB" id="A0A229UPT7"/>
<dbReference type="PROSITE" id="PS00868">
    <property type="entry name" value="CYS_MET_METAB_PP"/>
    <property type="match status" value="1"/>
</dbReference>
<dbReference type="EC" id="4.4.1.11" evidence="3"/>
<dbReference type="EC" id="4.4.1.2" evidence="7"/>
<evidence type="ECO:0000256" key="3">
    <source>
        <dbReference type="ARBA" id="ARBA00012222"/>
    </source>
</evidence>
<feature type="modified residue" description="N6-(pyridoxal phosphate)lysine" evidence="11">
    <location>
        <position position="208"/>
    </location>
</feature>